<organism evidence="2 3">
    <name type="scientific">Cytospora schulzeri</name>
    <dbReference type="NCBI Taxonomy" id="448051"/>
    <lineage>
        <taxon>Eukaryota</taxon>
        <taxon>Fungi</taxon>
        <taxon>Dikarya</taxon>
        <taxon>Ascomycota</taxon>
        <taxon>Pezizomycotina</taxon>
        <taxon>Sordariomycetes</taxon>
        <taxon>Sordariomycetidae</taxon>
        <taxon>Diaporthales</taxon>
        <taxon>Cytosporaceae</taxon>
        <taxon>Cytospora</taxon>
    </lineage>
</organism>
<feature type="compositionally biased region" description="Polar residues" evidence="1">
    <location>
        <begin position="76"/>
        <end position="86"/>
    </location>
</feature>
<evidence type="ECO:0000313" key="3">
    <source>
        <dbReference type="Proteomes" id="UP000283895"/>
    </source>
</evidence>
<dbReference type="AlphaFoldDB" id="A0A423VWU5"/>
<name>A0A423VWU5_9PEZI</name>
<feature type="region of interest" description="Disordered" evidence="1">
    <location>
        <begin position="1"/>
        <end position="197"/>
    </location>
</feature>
<feature type="compositionally biased region" description="Polar residues" evidence="1">
    <location>
        <begin position="135"/>
        <end position="145"/>
    </location>
</feature>
<feature type="compositionally biased region" description="Basic and acidic residues" evidence="1">
    <location>
        <begin position="169"/>
        <end position="181"/>
    </location>
</feature>
<feature type="compositionally biased region" description="Low complexity" evidence="1">
    <location>
        <begin position="182"/>
        <end position="193"/>
    </location>
</feature>
<reference evidence="2 3" key="1">
    <citation type="submission" date="2015-09" db="EMBL/GenBank/DDBJ databases">
        <title>Host preference determinants of Valsa canker pathogens revealed by comparative genomics.</title>
        <authorList>
            <person name="Yin Z."/>
            <person name="Huang L."/>
        </authorList>
    </citation>
    <scope>NUCLEOTIDE SEQUENCE [LARGE SCALE GENOMIC DNA]</scope>
    <source>
        <strain evidence="2 3">03-1</strain>
    </source>
</reference>
<feature type="compositionally biased region" description="Basic and acidic residues" evidence="1">
    <location>
        <begin position="25"/>
        <end position="35"/>
    </location>
</feature>
<feature type="compositionally biased region" description="Basic residues" evidence="1">
    <location>
        <begin position="113"/>
        <end position="122"/>
    </location>
</feature>
<dbReference type="Proteomes" id="UP000283895">
    <property type="component" value="Unassembled WGS sequence"/>
</dbReference>
<gene>
    <name evidence="2" type="ORF">VMCG_08450</name>
</gene>
<feature type="compositionally biased region" description="Basic residues" evidence="1">
    <location>
        <begin position="1"/>
        <end position="12"/>
    </location>
</feature>
<sequence>MSSRSSHHHSSSHKSDKDRHRRHHDGSSHRSDDTRSTQSTSTARSDKTARPSDGRALVPLNRQYHDDNDDIESVKSYATSRTSRTGRSAPEEYYADEYNNGVGDAASVYSGHSHSHSSRRSRGGGPGDDAMSMRSGVSSQPSAYSGRSRRSQAPEDYDDYGEGLSTMSDLRDSLPDYDGRSRTSGRTGSSGDDVPFNKIENALNRGKKISVVDNCPRYVVDKNGKERNCTWCNGTGRCSVARKQ</sequence>
<evidence type="ECO:0000256" key="1">
    <source>
        <dbReference type="SAM" id="MobiDB-lite"/>
    </source>
</evidence>
<accession>A0A423VWU5</accession>
<dbReference type="EMBL" id="LKEA01000036">
    <property type="protein sequence ID" value="ROV95470.1"/>
    <property type="molecule type" value="Genomic_DNA"/>
</dbReference>
<evidence type="ECO:0000313" key="2">
    <source>
        <dbReference type="EMBL" id="ROV95470.1"/>
    </source>
</evidence>
<comment type="caution">
    <text evidence="2">The sequence shown here is derived from an EMBL/GenBank/DDBJ whole genome shotgun (WGS) entry which is preliminary data.</text>
</comment>
<proteinExistence type="predicted"/>
<protein>
    <submittedName>
        <fullName evidence="2">Uncharacterized protein</fullName>
    </submittedName>
</protein>
<feature type="compositionally biased region" description="Basic and acidic residues" evidence="1">
    <location>
        <begin position="44"/>
        <end position="53"/>
    </location>
</feature>
<keyword evidence="3" id="KW-1185">Reference proteome</keyword>